<dbReference type="AlphaFoldDB" id="A0A2G4EW37"/>
<reference evidence="1" key="1">
    <citation type="submission" date="2017-10" db="EMBL/GenBank/DDBJ databases">
        <title>Draft genome sequence of the planktic cyanobacteria Tychonema bourrellyi isolated from alpine lentic freshwater.</title>
        <authorList>
            <person name="Tett A."/>
            <person name="Armanini F."/>
            <person name="Asnicar F."/>
            <person name="Boscaini A."/>
            <person name="Pasolli E."/>
            <person name="Zolfo M."/>
            <person name="Donati C."/>
            <person name="Salmaso N."/>
            <person name="Segata N."/>
        </authorList>
    </citation>
    <scope>NUCLEOTIDE SEQUENCE</scope>
    <source>
        <strain evidence="1">FEM_GT703</strain>
    </source>
</reference>
<gene>
    <name evidence="1" type="ORF">CP500_021740</name>
</gene>
<accession>A0A2G4EW37</accession>
<protein>
    <submittedName>
        <fullName evidence="1">Uncharacterized protein</fullName>
    </submittedName>
</protein>
<organism evidence="1 2">
    <name type="scientific">Tychonema bourrellyi FEM_GT703</name>
    <dbReference type="NCBI Taxonomy" id="2040638"/>
    <lineage>
        <taxon>Bacteria</taxon>
        <taxon>Bacillati</taxon>
        <taxon>Cyanobacteriota</taxon>
        <taxon>Cyanophyceae</taxon>
        <taxon>Oscillatoriophycideae</taxon>
        <taxon>Oscillatoriales</taxon>
        <taxon>Microcoleaceae</taxon>
        <taxon>Tychonema</taxon>
    </lineage>
</organism>
<name>A0A2G4EW37_9CYAN</name>
<dbReference type="EMBL" id="NXIB02000203">
    <property type="protein sequence ID" value="PHX53397.1"/>
    <property type="molecule type" value="Genomic_DNA"/>
</dbReference>
<comment type="caution">
    <text evidence="1">The sequence shown here is derived from an EMBL/GenBank/DDBJ whole genome shotgun (WGS) entry which is preliminary data.</text>
</comment>
<dbReference type="Proteomes" id="UP000226442">
    <property type="component" value="Unassembled WGS sequence"/>
</dbReference>
<keyword evidence="2" id="KW-1185">Reference proteome</keyword>
<proteinExistence type="predicted"/>
<evidence type="ECO:0000313" key="2">
    <source>
        <dbReference type="Proteomes" id="UP000226442"/>
    </source>
</evidence>
<sequence length="67" mass="7106">MGREFYLGVLGIGHGELGMGHWAWGIGHGALGMGNWAWGIGHGCQLKVKPIVRQGLKPLSQSESPLA</sequence>
<evidence type="ECO:0000313" key="1">
    <source>
        <dbReference type="EMBL" id="PHX53397.1"/>
    </source>
</evidence>